<dbReference type="AlphaFoldDB" id="A0A2L1UE12"/>
<proteinExistence type="predicted"/>
<feature type="domain" description="Integrase catalytic" evidence="1">
    <location>
        <begin position="30"/>
        <end position="69"/>
    </location>
</feature>
<dbReference type="SUPFAM" id="SSF53098">
    <property type="entry name" value="Ribonuclease H-like"/>
    <property type="match status" value="1"/>
</dbReference>
<protein>
    <submittedName>
        <fullName evidence="2">Transposase-like protein</fullName>
    </submittedName>
</protein>
<reference evidence="3" key="1">
    <citation type="submission" date="2017-02" db="EMBL/GenBank/DDBJ databases">
        <title>Delineation of Paenibacillus larvae strains originating from foulbrood outbreaks.</title>
        <authorList>
            <person name="Beims H."/>
            <person name="Bunk B."/>
            <person name="Sproeer C."/>
            <person name="Mohr K.I."/>
            <person name="Pradella S."/>
            <person name="Guenther G."/>
            <person name="Rohde M."/>
            <person name="von der Ohe W."/>
            <person name="Steinert M."/>
        </authorList>
    </citation>
    <scope>NUCLEOTIDE SEQUENCE [LARGE SCALE GENOMIC DNA]</scope>
    <source>
        <strain evidence="3">Eric_III</strain>
    </source>
</reference>
<dbReference type="InterPro" id="IPR001584">
    <property type="entry name" value="Integrase_cat-core"/>
</dbReference>
<dbReference type="GO" id="GO:0015074">
    <property type="term" value="P:DNA integration"/>
    <property type="evidence" value="ECO:0007669"/>
    <property type="project" value="InterPro"/>
</dbReference>
<sequence>MLPKTGYEGRSQISMVSSLMKRLIKNGPMESFWGTLKCEKYYLHSYSTYEELKKDIDNYIYFYNNERLQAKLKSL</sequence>
<dbReference type="GeneID" id="64218959"/>
<accession>A0A2L1UE12</accession>
<evidence type="ECO:0000259" key="1">
    <source>
        <dbReference type="Pfam" id="PF13333"/>
    </source>
</evidence>
<dbReference type="Pfam" id="PF13333">
    <property type="entry name" value="rve_2"/>
    <property type="match status" value="1"/>
</dbReference>
<dbReference type="RefSeq" id="WP_077995248.1">
    <property type="nucleotide sequence ID" value="NZ_CP019655.1"/>
</dbReference>
<gene>
    <name evidence="2" type="ORF">ERICIII_02249</name>
</gene>
<dbReference type="EMBL" id="CP019655">
    <property type="protein sequence ID" value="AVF26410.1"/>
    <property type="molecule type" value="Genomic_DNA"/>
</dbReference>
<organism evidence="2 3">
    <name type="scientific">Paenibacillus larvae subsp. larvae</name>
    <dbReference type="NCBI Taxonomy" id="147375"/>
    <lineage>
        <taxon>Bacteria</taxon>
        <taxon>Bacillati</taxon>
        <taxon>Bacillota</taxon>
        <taxon>Bacilli</taxon>
        <taxon>Bacillales</taxon>
        <taxon>Paenibacillaceae</taxon>
        <taxon>Paenibacillus</taxon>
    </lineage>
</organism>
<evidence type="ECO:0000313" key="3">
    <source>
        <dbReference type="Proteomes" id="UP000239833"/>
    </source>
</evidence>
<dbReference type="InterPro" id="IPR012337">
    <property type="entry name" value="RNaseH-like_sf"/>
</dbReference>
<name>A0A2L1UE12_9BACL</name>
<dbReference type="Proteomes" id="UP000239833">
    <property type="component" value="Chromosome"/>
</dbReference>
<evidence type="ECO:0000313" key="2">
    <source>
        <dbReference type="EMBL" id="AVF26410.1"/>
    </source>
</evidence>